<dbReference type="CDD" id="cd12797">
    <property type="entry name" value="M23_peptidase"/>
    <property type="match status" value="1"/>
</dbReference>
<dbReference type="Pfam" id="PF01551">
    <property type="entry name" value="Peptidase_M23"/>
    <property type="match status" value="1"/>
</dbReference>
<name>A0A0H2YUI2_CLOP1</name>
<reference evidence="6 7" key="1">
    <citation type="journal article" date="2006" name="Genome Res.">
        <title>Skewed genomic variability in strains of the toxigenic bacterial pathogen, Clostridium perfringens.</title>
        <authorList>
            <person name="Myers G.S."/>
            <person name="Rasko D.A."/>
            <person name="Cheung J.K."/>
            <person name="Ravel J."/>
            <person name="Seshadri R."/>
            <person name="Deboy R.T."/>
            <person name="Ren Q."/>
            <person name="Varga J."/>
            <person name="Awad M.M."/>
            <person name="Brinkac L.M."/>
            <person name="Daugherty S.C."/>
            <person name="Haft D.H."/>
            <person name="Dodson R.J."/>
            <person name="Madupu R."/>
            <person name="Nelson W.C."/>
            <person name="Rosovitz M.J."/>
            <person name="Sullivan S.A."/>
            <person name="Khouri H."/>
            <person name="Dimitrov G.I."/>
            <person name="Watkins K.L."/>
            <person name="Mulligan S."/>
            <person name="Benton J."/>
            <person name="Radune D."/>
            <person name="Fisher D.J."/>
            <person name="Atkins H.S."/>
            <person name="Hiscox T."/>
            <person name="Jost B.H."/>
            <person name="Billington S.J."/>
            <person name="Songer J.G."/>
            <person name="McClane B.A."/>
            <person name="Titball R.W."/>
            <person name="Rood J.I."/>
            <person name="Melville S.B."/>
            <person name="Paulsen I.T."/>
        </authorList>
    </citation>
    <scope>NUCLEOTIDE SEQUENCE [LARGE SCALE GENOMIC DNA]</scope>
    <source>
        <strain evidence="7">ATCC 13124 / DSM 756 / JCM 1290 / NCIMB 6125 / NCTC 8237 / S 107 / Type A</strain>
    </source>
</reference>
<dbReference type="Proteomes" id="UP000001823">
    <property type="component" value="Chromosome"/>
</dbReference>
<evidence type="ECO:0000259" key="5">
    <source>
        <dbReference type="Pfam" id="PF24568"/>
    </source>
</evidence>
<gene>
    <name evidence="6" type="ordered locus">CPF_0191</name>
</gene>
<evidence type="ECO:0000256" key="2">
    <source>
        <dbReference type="SAM" id="Coils"/>
    </source>
</evidence>
<dbReference type="KEGG" id="cpf:CPF_0191"/>
<protein>
    <submittedName>
        <fullName evidence="6">Peptidase, M23/M37 family</fullName>
    </submittedName>
</protein>
<evidence type="ECO:0000313" key="6">
    <source>
        <dbReference type="EMBL" id="ABG84750.1"/>
    </source>
</evidence>
<dbReference type="Pfam" id="PF24568">
    <property type="entry name" value="CC_PcsB"/>
    <property type="match status" value="1"/>
</dbReference>
<keyword evidence="2" id="KW-0175">Coiled coil</keyword>
<dbReference type="InterPro" id="IPR016047">
    <property type="entry name" value="M23ase_b-sheet_dom"/>
</dbReference>
<dbReference type="PaxDb" id="195103-CPF_0191"/>
<dbReference type="SUPFAM" id="SSF51261">
    <property type="entry name" value="Duplicated hybrid motif"/>
    <property type="match status" value="1"/>
</dbReference>
<evidence type="ECO:0000256" key="3">
    <source>
        <dbReference type="SAM" id="SignalP"/>
    </source>
</evidence>
<evidence type="ECO:0000259" key="4">
    <source>
        <dbReference type="Pfam" id="PF01551"/>
    </source>
</evidence>
<dbReference type="SUPFAM" id="SSF161270">
    <property type="entry name" value="PspA lactotransferrin-binding region"/>
    <property type="match status" value="1"/>
</dbReference>
<organism evidence="6 7">
    <name type="scientific">Clostridium perfringens (strain ATCC 13124 / DSM 756 / JCM 1290 / NCIMB 6125 / NCTC 8237 / Type A)</name>
    <dbReference type="NCBI Taxonomy" id="195103"/>
    <lineage>
        <taxon>Bacteria</taxon>
        <taxon>Bacillati</taxon>
        <taxon>Bacillota</taxon>
        <taxon>Clostridia</taxon>
        <taxon>Eubacteriales</taxon>
        <taxon>Clostridiaceae</taxon>
        <taxon>Clostridium</taxon>
    </lineage>
</organism>
<proteinExistence type="predicted"/>
<dbReference type="eggNOG" id="COG4942">
    <property type="taxonomic scope" value="Bacteria"/>
</dbReference>
<keyword evidence="1 3" id="KW-0732">Signal</keyword>
<feature type="domain" description="Peptidoglycan hydrolase PcsB coiled-coil" evidence="5">
    <location>
        <begin position="109"/>
        <end position="181"/>
    </location>
</feature>
<feature type="chain" id="PRO_5039712132" evidence="3">
    <location>
        <begin position="22"/>
        <end position="399"/>
    </location>
</feature>
<feature type="coiled-coil region" evidence="2">
    <location>
        <begin position="25"/>
        <end position="115"/>
    </location>
</feature>
<keyword evidence="7" id="KW-1185">Reference proteome</keyword>
<dbReference type="PANTHER" id="PTHR21666:SF289">
    <property type="entry name" value="L-ALA--D-GLU ENDOPEPTIDASE"/>
    <property type="match status" value="1"/>
</dbReference>
<dbReference type="InterPro" id="IPR011055">
    <property type="entry name" value="Dup_hybrid_motif"/>
</dbReference>
<dbReference type="FunFam" id="2.70.70.10:FF:000006">
    <property type="entry name" value="M23 family peptidase"/>
    <property type="match status" value="1"/>
</dbReference>
<dbReference type="Gene3D" id="2.70.70.10">
    <property type="entry name" value="Glucose Permease (Domain IIA)"/>
    <property type="match status" value="1"/>
</dbReference>
<dbReference type="STRING" id="195103.CPF_0191"/>
<accession>A0A0H2YUI2</accession>
<dbReference type="InterPro" id="IPR050570">
    <property type="entry name" value="Cell_wall_metabolism_enzyme"/>
</dbReference>
<dbReference type="GO" id="GO:0004222">
    <property type="term" value="F:metalloendopeptidase activity"/>
    <property type="evidence" value="ECO:0007669"/>
    <property type="project" value="TreeGrafter"/>
</dbReference>
<evidence type="ECO:0000313" key="7">
    <source>
        <dbReference type="Proteomes" id="UP000001823"/>
    </source>
</evidence>
<dbReference type="EMBL" id="CP000246">
    <property type="protein sequence ID" value="ABG84750.1"/>
    <property type="molecule type" value="Genomic_DNA"/>
</dbReference>
<dbReference type="PANTHER" id="PTHR21666">
    <property type="entry name" value="PEPTIDASE-RELATED"/>
    <property type="match status" value="1"/>
</dbReference>
<feature type="signal peptide" evidence="3">
    <location>
        <begin position="1"/>
        <end position="21"/>
    </location>
</feature>
<evidence type="ECO:0000256" key="1">
    <source>
        <dbReference type="ARBA" id="ARBA00022729"/>
    </source>
</evidence>
<sequence length="399" mass="44401">MNKLKIVSLFMSSFLMISAFSAPLITKANPEVNKLQEEKKQITEEKEIKKGKLDEIKDSIDAKQAELNSAQAKVTEYEEKIKTLNNEISSTDSEISKVEKSIEENTTEIEKAKKEQELKQEILGERLRNVYKSNLNDKFLYMILESKNFGELFSNIANIRTLVKTDNKLIEEIEALKNELEVRQAELETSKSTLASKKAELLSKEKSLNEVKAEHENTLNTYKSQLNELEELEAEKNAELKELADREDEIEKEIQSYFTKTPSTASPTSNSSSGFIRPVASSTITSSYGPRVHPVTGQYKVHTGVDFAASTGTPFVAAKDGVVTAAEYHPAYGNMVIIDHGGGFSTLYAHASQLKVSVGQKVKQGQVVSLVGSTGYSTGPHAHFEIRINGQHVNPMDYI</sequence>
<feature type="domain" description="M23ase beta-sheet core" evidence="4">
    <location>
        <begin position="301"/>
        <end position="395"/>
    </location>
</feature>
<dbReference type="Gene3D" id="6.10.250.3150">
    <property type="match status" value="1"/>
</dbReference>
<dbReference type="InterPro" id="IPR057309">
    <property type="entry name" value="PcsB_CC"/>
</dbReference>
<feature type="coiled-coil region" evidence="2">
    <location>
        <begin position="159"/>
        <end position="260"/>
    </location>
</feature>
<dbReference type="RefSeq" id="WP_011590097.1">
    <property type="nucleotide sequence ID" value="NC_008261.1"/>
</dbReference>
<dbReference type="AlphaFoldDB" id="A0A0H2YUI2"/>
<dbReference type="HOGENOM" id="CLU_029425_4_3_9"/>